<dbReference type="SUPFAM" id="SSF141868">
    <property type="entry name" value="EAL domain-like"/>
    <property type="match status" value="1"/>
</dbReference>
<dbReference type="CDD" id="cd01949">
    <property type="entry name" value="GGDEF"/>
    <property type="match status" value="1"/>
</dbReference>
<protein>
    <submittedName>
        <fullName evidence="1">Diguanylate cyclase</fullName>
    </submittedName>
</protein>
<dbReference type="Gene3D" id="3.20.20.450">
    <property type="entry name" value="EAL domain"/>
    <property type="match status" value="1"/>
</dbReference>
<dbReference type="GO" id="GO:0071111">
    <property type="term" value="F:cyclic-guanylate-specific phosphodiesterase activity"/>
    <property type="evidence" value="ECO:0007669"/>
    <property type="project" value="InterPro"/>
</dbReference>
<gene>
    <name evidence="1" type="ORF">TW71_10845</name>
</gene>
<dbReference type="InterPro" id="IPR000160">
    <property type="entry name" value="GGDEF_dom"/>
</dbReference>
<reference evidence="1" key="1">
    <citation type="journal article" date="2015" name="BMC Genomics">
        <title>Genome mining reveals unlocked bioactive potential of marine Gram-negative bacteria.</title>
        <authorList>
            <person name="Machado H."/>
            <person name="Sonnenschein E.C."/>
            <person name="Melchiorsen J."/>
            <person name="Gram L."/>
        </authorList>
    </citation>
    <scope>NUCLEOTIDE SEQUENCE</scope>
    <source>
        <strain evidence="1">S2052</strain>
    </source>
</reference>
<dbReference type="CDD" id="cd01948">
    <property type="entry name" value="EAL"/>
    <property type="match status" value="1"/>
</dbReference>
<proteinExistence type="predicted"/>
<organism evidence="1">
    <name type="scientific">Vibrio coralliilyticus</name>
    <dbReference type="NCBI Taxonomy" id="190893"/>
    <lineage>
        <taxon>Bacteria</taxon>
        <taxon>Pseudomonadati</taxon>
        <taxon>Pseudomonadota</taxon>
        <taxon>Gammaproteobacteria</taxon>
        <taxon>Vibrionales</taxon>
        <taxon>Vibrionaceae</taxon>
        <taxon>Vibrio</taxon>
    </lineage>
</organism>
<dbReference type="PANTHER" id="PTHR33121">
    <property type="entry name" value="CYCLIC DI-GMP PHOSPHODIESTERASE PDEF"/>
    <property type="match status" value="1"/>
</dbReference>
<evidence type="ECO:0000313" key="1">
    <source>
        <dbReference type="EMBL" id="KJY73262.1"/>
    </source>
</evidence>
<accession>A0A837G735</accession>
<dbReference type="InterPro" id="IPR050706">
    <property type="entry name" value="Cyclic-di-GMP_PDE-like"/>
</dbReference>
<dbReference type="InterPro" id="IPR029787">
    <property type="entry name" value="Nucleotide_cyclase"/>
</dbReference>
<dbReference type="RefSeq" id="WP_045985890.1">
    <property type="nucleotide sequence ID" value="NZ_CP063052.1"/>
</dbReference>
<dbReference type="PANTHER" id="PTHR33121:SF79">
    <property type="entry name" value="CYCLIC DI-GMP PHOSPHODIESTERASE PDED-RELATED"/>
    <property type="match status" value="1"/>
</dbReference>
<dbReference type="InterPro" id="IPR043128">
    <property type="entry name" value="Rev_trsase/Diguanyl_cyclase"/>
</dbReference>
<dbReference type="AlphaFoldDB" id="A0A837G735"/>
<dbReference type="PROSITE" id="PS50887">
    <property type="entry name" value="GGDEF"/>
    <property type="match status" value="1"/>
</dbReference>
<dbReference type="InterPro" id="IPR001633">
    <property type="entry name" value="EAL_dom"/>
</dbReference>
<dbReference type="EMBL" id="JXXR01000011">
    <property type="protein sequence ID" value="KJY73262.1"/>
    <property type="molecule type" value="Genomic_DNA"/>
</dbReference>
<dbReference type="Pfam" id="PF00563">
    <property type="entry name" value="EAL"/>
    <property type="match status" value="1"/>
</dbReference>
<dbReference type="PROSITE" id="PS50883">
    <property type="entry name" value="EAL"/>
    <property type="match status" value="1"/>
</dbReference>
<dbReference type="SMART" id="SM00052">
    <property type="entry name" value="EAL"/>
    <property type="match status" value="1"/>
</dbReference>
<dbReference type="SUPFAM" id="SSF55073">
    <property type="entry name" value="Nucleotide cyclase"/>
    <property type="match status" value="1"/>
</dbReference>
<dbReference type="Pfam" id="PF00990">
    <property type="entry name" value="GGDEF"/>
    <property type="match status" value="1"/>
</dbReference>
<dbReference type="SMART" id="SM00267">
    <property type="entry name" value="GGDEF"/>
    <property type="match status" value="1"/>
</dbReference>
<comment type="caution">
    <text evidence="1">The sequence shown here is derived from an EMBL/GenBank/DDBJ whole genome shotgun (WGS) entry which is preliminary data.</text>
</comment>
<dbReference type="NCBIfam" id="TIGR00254">
    <property type="entry name" value="GGDEF"/>
    <property type="match status" value="1"/>
</dbReference>
<dbReference type="InterPro" id="IPR035919">
    <property type="entry name" value="EAL_sf"/>
</dbReference>
<sequence length="535" mass="59618">MSTLSIFLVISGIIILLAGYIPANKICRKIKHVGWQVLSYLIIGFVVGYTFVLGSIFADPVVTPVLFGLCIILFSGSIFVYMVTTYSLQSIEQLHLLADEEKHNALHDSLTTLPNRKHCIETIELLIESDKPFDLMLLDIVNFKQVNDGMGHFCGDQLLIQIGQRISSLLPKDDFIARIGGDEFVIICLESNEASAKALAKDIDVELRKPFAIDGFELSTGAVIGLSEFPRHGDDAEQVIHAADVAMYWAKKSGRLVACYDDKMSQGAKRKLRIAREIDAALLHDEFCVYYQPILCGTNAIVCGYEALIRWLKPDGTLVSPVEFIPVAEQSNKITSITSWVLDQVSADIEKLKKNGIDCPVHVNLSAKDLMGNNLKRQLEKLIQIYPDITETLILEITESTAINRLRSPEKLLESLKNLGFKISLDDFGTGYSSLSLLRDLPVDQIKIDRSFLYQLESNQRNGSIVSNAIALAHGLGYTVVAEGVEDERVLNMLKHYGCDYIQGFLYSPALKIEEAILWTQEHNPPHIVELAKHP</sequence>
<name>A0A837G735_9VIBR</name>
<dbReference type="Gene3D" id="3.30.70.270">
    <property type="match status" value="1"/>
</dbReference>